<dbReference type="EMBL" id="LR796909">
    <property type="protein sequence ID" value="CAB4174095.1"/>
    <property type="molecule type" value="Genomic_DNA"/>
</dbReference>
<evidence type="ECO:0000313" key="5">
    <source>
        <dbReference type="EMBL" id="CAB5231069.1"/>
    </source>
</evidence>
<organism evidence="5">
    <name type="scientific">uncultured Caudovirales phage</name>
    <dbReference type="NCBI Taxonomy" id="2100421"/>
    <lineage>
        <taxon>Viruses</taxon>
        <taxon>Duplodnaviria</taxon>
        <taxon>Heunggongvirae</taxon>
        <taxon>Uroviricota</taxon>
        <taxon>Caudoviricetes</taxon>
        <taxon>Peduoviridae</taxon>
        <taxon>Maltschvirus</taxon>
        <taxon>Maltschvirus maltsch</taxon>
    </lineage>
</organism>
<reference evidence="5" key="1">
    <citation type="submission" date="2020-05" db="EMBL/GenBank/DDBJ databases">
        <authorList>
            <person name="Chiriac C."/>
            <person name="Salcher M."/>
            <person name="Ghai R."/>
            <person name="Kavagutti S V."/>
        </authorList>
    </citation>
    <scope>NUCLEOTIDE SEQUENCE</scope>
</reference>
<evidence type="ECO:0000313" key="1">
    <source>
        <dbReference type="EMBL" id="CAB4174095.1"/>
    </source>
</evidence>
<dbReference type="EMBL" id="LR798427">
    <property type="protein sequence ID" value="CAB5231069.1"/>
    <property type="molecule type" value="Genomic_DNA"/>
</dbReference>
<evidence type="ECO:0000313" key="3">
    <source>
        <dbReference type="EMBL" id="CAB4192389.1"/>
    </source>
</evidence>
<sequence length="83" mass="9659">MQIKLKTIDDVEKTYQVTPSVEVAFEREMKGGFHKIFRDEEKNEHLYWLSHRCVKDSGDTTLGFDEWLKTIKSVEVLGDNPNG</sequence>
<gene>
    <name evidence="2" type="ORF">UFOVP1133_5</name>
    <name evidence="3" type="ORF">UFOVP1249_20</name>
    <name evidence="4" type="ORF">UFOVP1494_14</name>
    <name evidence="5" type="ORF">UFOVP1583_20</name>
    <name evidence="1" type="ORF">UFOVP968_23</name>
</gene>
<dbReference type="EMBL" id="LR797092">
    <property type="protein sequence ID" value="CAB4186019.1"/>
    <property type="molecule type" value="Genomic_DNA"/>
</dbReference>
<name>A0A6J7XJ96_9CAUD</name>
<protein>
    <submittedName>
        <fullName evidence="5">Uncharacterized protein</fullName>
    </submittedName>
</protein>
<dbReference type="EMBL" id="LR797186">
    <property type="protein sequence ID" value="CAB4192389.1"/>
    <property type="molecule type" value="Genomic_DNA"/>
</dbReference>
<evidence type="ECO:0000313" key="4">
    <source>
        <dbReference type="EMBL" id="CAB4217154.1"/>
    </source>
</evidence>
<dbReference type="EMBL" id="LR797457">
    <property type="protein sequence ID" value="CAB4217154.1"/>
    <property type="molecule type" value="Genomic_DNA"/>
</dbReference>
<accession>A0A6J7XJ96</accession>
<evidence type="ECO:0000313" key="2">
    <source>
        <dbReference type="EMBL" id="CAB4186019.1"/>
    </source>
</evidence>
<proteinExistence type="predicted"/>